<dbReference type="EMBL" id="JAKFFV010000004">
    <property type="protein sequence ID" value="MCF2498379.1"/>
    <property type="molecule type" value="Genomic_DNA"/>
</dbReference>
<organism evidence="1 2">
    <name type="scientific">Dyadobacter chenhuakuii</name>
    <dbReference type="NCBI Taxonomy" id="2909339"/>
    <lineage>
        <taxon>Bacteria</taxon>
        <taxon>Pseudomonadati</taxon>
        <taxon>Bacteroidota</taxon>
        <taxon>Cytophagia</taxon>
        <taxon>Cytophagales</taxon>
        <taxon>Spirosomataceae</taxon>
        <taxon>Dyadobacter</taxon>
    </lineage>
</organism>
<gene>
    <name evidence="1" type="ORF">L0661_08680</name>
</gene>
<reference evidence="1" key="1">
    <citation type="submission" date="2022-01" db="EMBL/GenBank/DDBJ databases">
        <title>Novel species in genus Dyadobacter.</title>
        <authorList>
            <person name="Ma C."/>
        </authorList>
    </citation>
    <scope>NUCLEOTIDE SEQUENCE</scope>
    <source>
        <strain evidence="1">CY357</strain>
    </source>
</reference>
<name>A0A9X1QEK9_9BACT</name>
<comment type="caution">
    <text evidence="1">The sequence shown here is derived from an EMBL/GenBank/DDBJ whole genome shotgun (WGS) entry which is preliminary data.</text>
</comment>
<accession>A0A9X1QEK9</accession>
<sequence length="118" mass="13551">MFTAKEVYRDTLAFIAMKKLMDADHTLVYKPEFIKDFLARKHDAPTEMFVVLEMITYTMYNGEFSFGGTKKNCFPVNTESYCIPILRKNGFEVTEGDEDRVTVSWEKGLPAETVEAAE</sequence>
<dbReference type="RefSeq" id="WP_235177514.1">
    <property type="nucleotide sequence ID" value="NZ_JAKFFV010000004.1"/>
</dbReference>
<proteinExistence type="predicted"/>
<evidence type="ECO:0000313" key="2">
    <source>
        <dbReference type="Proteomes" id="UP001139411"/>
    </source>
</evidence>
<evidence type="ECO:0000313" key="1">
    <source>
        <dbReference type="EMBL" id="MCF2498379.1"/>
    </source>
</evidence>
<dbReference type="Proteomes" id="UP001139411">
    <property type="component" value="Unassembled WGS sequence"/>
</dbReference>
<dbReference type="AlphaFoldDB" id="A0A9X1QEK9"/>
<protein>
    <submittedName>
        <fullName evidence="1">Uncharacterized protein</fullName>
    </submittedName>
</protein>